<evidence type="ECO:0000313" key="4">
    <source>
        <dbReference type="Proteomes" id="UP000487268"/>
    </source>
</evidence>
<reference evidence="3 4" key="1">
    <citation type="submission" date="2019-10" db="EMBL/GenBank/DDBJ databases">
        <title>Actinomadura rubteroloni sp. nov. and Actinomadura macrotermitis sp. nov., isolated from the gut of fungus growing-termite Macrotermes natalensis.</title>
        <authorList>
            <person name="Benndorf R."/>
            <person name="Martin K."/>
            <person name="Kuefner M."/>
            <person name="De Beer W."/>
            <person name="Kaster A.-K."/>
            <person name="Vollmers J."/>
            <person name="Poulsen M."/>
            <person name="Beemelmanns C."/>
        </authorList>
    </citation>
    <scope>NUCLEOTIDE SEQUENCE [LARGE SCALE GENOMIC DNA]</scope>
    <source>
        <strain evidence="3 4">RB68</strain>
    </source>
</reference>
<evidence type="ECO:0000259" key="2">
    <source>
        <dbReference type="Pfam" id="PF14258"/>
    </source>
</evidence>
<comment type="caution">
    <text evidence="3">The sequence shown here is derived from an EMBL/GenBank/DDBJ whole genome shotgun (WGS) entry which is preliminary data.</text>
</comment>
<keyword evidence="1" id="KW-0472">Membrane</keyword>
<keyword evidence="1" id="KW-1133">Transmembrane helix</keyword>
<proteinExistence type="predicted"/>
<keyword evidence="4" id="KW-1185">Reference proteome</keyword>
<evidence type="ECO:0000256" key="1">
    <source>
        <dbReference type="SAM" id="Phobius"/>
    </source>
</evidence>
<feature type="transmembrane region" description="Helical" evidence="1">
    <location>
        <begin position="27"/>
        <end position="45"/>
    </location>
</feature>
<feature type="domain" description="DUF4350" evidence="2">
    <location>
        <begin position="56"/>
        <end position="225"/>
    </location>
</feature>
<accession>A0A7K0C0W7</accession>
<name>A0A7K0C0W7_9ACTN</name>
<sequence>MVTAQQAPAAEPSAAQVAGRRFRAARGVVLVIAALILVAIALAALKPAVTPQYLDPESPSRGGSRALAEILRQHGTNVAVARSAEDAADRAGAGSVTVVTRPERLTAGDLERLRAVPGDLLLVEPSQRVLAALAPGVETAEESFEPAADPGCGLPAATAAGRIKLGGSESYHAPAGATGCYLAGKYPRLVQLAVGGRTVTVLGAASVLTNDKLAAEGNAALAMNLAGARSAVVWLIPDLPREGETAGDQSIGGLLPFGVKLLILQLLVAVVLVALWRARRLGPVVAEALPVAVRSAEAVEGRARLYRAHRARDRAADALRTGARERLVPRLGLPRGAAQDPAAAREIVTAVARRTSYDEATVGAALYGPDPADDAALVGLSDLLDDLERQVRQS</sequence>
<dbReference type="Pfam" id="PF14258">
    <property type="entry name" value="DUF4350"/>
    <property type="match status" value="1"/>
</dbReference>
<dbReference type="Proteomes" id="UP000487268">
    <property type="component" value="Unassembled WGS sequence"/>
</dbReference>
<gene>
    <name evidence="3" type="ORF">ACRB68_52120</name>
</gene>
<dbReference type="EMBL" id="WEGH01000003">
    <property type="protein sequence ID" value="MQY07113.1"/>
    <property type="molecule type" value="Genomic_DNA"/>
</dbReference>
<keyword evidence="1" id="KW-0812">Transmembrane</keyword>
<feature type="transmembrane region" description="Helical" evidence="1">
    <location>
        <begin position="254"/>
        <end position="276"/>
    </location>
</feature>
<dbReference type="AlphaFoldDB" id="A0A7K0C0W7"/>
<organism evidence="3 4">
    <name type="scientific">Actinomadura macrotermitis</name>
    <dbReference type="NCBI Taxonomy" id="2585200"/>
    <lineage>
        <taxon>Bacteria</taxon>
        <taxon>Bacillati</taxon>
        <taxon>Actinomycetota</taxon>
        <taxon>Actinomycetes</taxon>
        <taxon>Streptosporangiales</taxon>
        <taxon>Thermomonosporaceae</taxon>
        <taxon>Actinomadura</taxon>
    </lineage>
</organism>
<dbReference type="InterPro" id="IPR025646">
    <property type="entry name" value="DUF4350"/>
</dbReference>
<protein>
    <submittedName>
        <fullName evidence="3">Putative membrane protein</fullName>
    </submittedName>
</protein>
<evidence type="ECO:0000313" key="3">
    <source>
        <dbReference type="EMBL" id="MQY07113.1"/>
    </source>
</evidence>